<dbReference type="OrthoDB" id="243885at2759"/>
<evidence type="ECO:0000313" key="3">
    <source>
        <dbReference type="Proteomes" id="UP000038009"/>
    </source>
</evidence>
<comment type="caution">
    <text evidence="2">The sequence shown here is derived from an EMBL/GenBank/DDBJ whole genome shotgun (WGS) entry which is preliminary data.</text>
</comment>
<dbReference type="Proteomes" id="UP000038009">
    <property type="component" value="Unassembled WGS sequence"/>
</dbReference>
<feature type="compositionally biased region" description="Low complexity" evidence="1">
    <location>
        <begin position="695"/>
        <end position="704"/>
    </location>
</feature>
<feature type="region of interest" description="Disordered" evidence="1">
    <location>
        <begin position="695"/>
        <end position="944"/>
    </location>
</feature>
<accession>A0A0N1ILH4</accession>
<evidence type="ECO:0000256" key="1">
    <source>
        <dbReference type="SAM" id="MobiDB-lite"/>
    </source>
</evidence>
<dbReference type="VEuPathDB" id="TriTrypDB:Lsey_0056_0070"/>
<gene>
    <name evidence="2" type="ORF">ABL78_2630</name>
</gene>
<sequence>MTSLPARSSLSSFRLATPKSGNIDCASTSINPHRQALRPVVAEEGLRHVDDTPLPLWGISPQRPVSRASRGYKGGTDLNTTSALESGVLACPVAGQSLTFSSPLTPSTNGALVQLPPSSFEDPYVWEREYIQLRSRFLRPSDAVTIYHDYTSPLNSRATTRHVCVVHPLPSLEKVQEALRRRFTSQKPVCTYDAFERQCSALTGESSLSVMDDTVSVAQHDNGATVRGVHSDQRNDAFLPTARMWCVGGSTYDNEIVVLSGATGQRLMRVVCPKIKVAVTALQHAPFYGFMEARQLHVLPVREPQDVLRLKGSQLVYTDYVWCGFQDGALRLIPASHQHIRACGPSPLYSKSPSVNLVYELPRYQGGAIVSIVRSPGHVELGEDDEASGHAGGETCGGGVSTPLRNRVSEAVRFMTAAADSASASGDASRRHLSLVCAASTDATVIIWDVRKVYEAVAQAQQDQHEMAKTELRGHGDSSVLRHTSLGTSQAGHHAGATAASTASMLCNDVITFDCSSPIPGLQNMVVRSSCTLIQVRPLAKLSGGFAGLTALRWVSSLITAGSPDGVVRNRRDIRSATRIPQIAPCPCTSPTPPRELTQTQTRFDKREAQRAELELTEEEMQGMEMELEHMMPPLATEPLQSLRVNLLVAADCLGTVHVWNLDEELHRYGDGTGSASALGWPAEFGASSRCSIQSRSESRSSVSHVPELSSGLTPTRRSTKRKAATNSVGGVSSRDGGGQYKKTERSLKSRRPIGGLGLAEARESRSRLSDLSANTTSAVVLEASPGYKGQRPPLGRTSGEKRETSSAFHGHWPHGTAGLDESQRRSTGDVAPSLTPPRKSNPLRPRKDVNATSSLSLSKATAASTKKAKKPRSSLQEGSPSMSRSPQQSKPSPSRNSLQRSSVSPGHQGDGHLHAGQPMGAMRPRASAQRGPSVSLGNSSASPVHDLAMPAQVSKCQIRLAEGAAITEMVADLPRQICTTLRRIRNPSSVMASWQHRPTEEEMDARALENEFEELTEEKALFFTFQKLELYVGIDGGAVTTMRCVPEWVLPDYDGRELFKSHVNTADTEQKKDVDSSAAAATSADSVEWMTEMKIPEVVKMDAFQLHLHRRLLDVHVQPITQLFLDAWQGRLWVSRQDGFVSILSTQDKQLVSRIAHPSADSLLPPLPPQEWAKLQTLSIARCSDESRNRTAADVGIMGFGLECHRECKGLPPNHLTKVLPIGTRRQRALIVYLSTSTTEADISFPTCQRRLSLIDESQPVDVSSLQEVRSAAASNVSLAGSSGTDTTSASAATLVCLDGQLDVRTEFRAREPHRWRWLQQLQQCRLDSFAACQAQRRRYYAFCDSISRSVGHVIKELGDYAALSQLRTYFHVWRDHRLLFRHTHVMRRQRMVRLQREQPLARQLGGAYATQLRGAYFVRWVQLIAFRRRFKEDATLKYFAQAAVFCPSDMCSRLRRDRRPLPTAAMMERMHLLSSGRAYFTRWQLWTAEAAAQGRQHGFAEETCQSYTPLMSLRRLASSPLATPLRRICSGKRNGGATVEGGAGAQDMATPYRSIHSSAAEGYAYTSSWTIGRRCMDEGALTPLRMRLDGALLSLPASVEPFMAGMAELLRARVYVFHFSDARSSSTSVLDESWTVLLENAESGADGDSDSERRFSVFRFALLPLLQGLLSTADEVLPNLFDNSVAEEVLSMLVGIVLAMDYVTANAELMPSLSSAAGAASNGCIMDTGYAAEFPAHAASLGEHTHLLSTFDASLAVLRAYAVRAFRTDPEAAEVLRGLARNKRIFAQFLDFAMERAVARRVERL</sequence>
<dbReference type="InterPro" id="IPR036322">
    <property type="entry name" value="WD40_repeat_dom_sf"/>
</dbReference>
<name>A0A0N1ILH4_LEPSE</name>
<feature type="compositionally biased region" description="Polar residues" evidence="1">
    <location>
        <begin position="770"/>
        <end position="779"/>
    </location>
</feature>
<keyword evidence="3" id="KW-1185">Reference proteome</keyword>
<feature type="compositionally biased region" description="Low complexity" evidence="1">
    <location>
        <begin position="852"/>
        <end position="866"/>
    </location>
</feature>
<dbReference type="EMBL" id="LJSK01000056">
    <property type="protein sequence ID" value="KPI88268.1"/>
    <property type="molecule type" value="Genomic_DNA"/>
</dbReference>
<proteinExistence type="predicted"/>
<feature type="region of interest" description="Disordered" evidence="1">
    <location>
        <begin position="383"/>
        <end position="402"/>
    </location>
</feature>
<protein>
    <submittedName>
        <fullName evidence="2">Uncharacterized protein</fullName>
    </submittedName>
</protein>
<evidence type="ECO:0000313" key="2">
    <source>
        <dbReference type="EMBL" id="KPI88268.1"/>
    </source>
</evidence>
<organism evidence="2 3">
    <name type="scientific">Leptomonas seymouri</name>
    <dbReference type="NCBI Taxonomy" id="5684"/>
    <lineage>
        <taxon>Eukaryota</taxon>
        <taxon>Discoba</taxon>
        <taxon>Euglenozoa</taxon>
        <taxon>Kinetoplastea</taxon>
        <taxon>Metakinetoplastina</taxon>
        <taxon>Trypanosomatida</taxon>
        <taxon>Trypanosomatidae</taxon>
        <taxon>Leishmaniinae</taxon>
        <taxon>Leptomonas</taxon>
    </lineage>
</organism>
<dbReference type="SUPFAM" id="SSF50978">
    <property type="entry name" value="WD40 repeat-like"/>
    <property type="match status" value="1"/>
</dbReference>
<feature type="compositionally biased region" description="Polar residues" evidence="1">
    <location>
        <begin position="931"/>
        <end position="943"/>
    </location>
</feature>
<reference evidence="2 3" key="1">
    <citation type="journal article" date="2015" name="PLoS Pathog.">
        <title>Leptomonas seymouri: Adaptations to the Dixenous Life Cycle Analyzed by Genome Sequencing, Transcriptome Profiling and Co-infection with Leishmania donovani.</title>
        <authorList>
            <person name="Kraeva N."/>
            <person name="Butenko A."/>
            <person name="Hlavacova J."/>
            <person name="Kostygov A."/>
            <person name="Myskova J."/>
            <person name="Grybchuk D."/>
            <person name="Lestinova T."/>
            <person name="Votypka J."/>
            <person name="Volf P."/>
            <person name="Opperdoes F."/>
            <person name="Flegontov P."/>
            <person name="Lukes J."/>
            <person name="Yurchenko V."/>
        </authorList>
    </citation>
    <scope>NUCLEOTIDE SEQUENCE [LARGE SCALE GENOMIC DNA]</scope>
    <source>
        <strain evidence="2 3">ATCC 30220</strain>
    </source>
</reference>
<feature type="compositionally biased region" description="Low complexity" evidence="1">
    <location>
        <begin position="880"/>
        <end position="898"/>
    </location>
</feature>
<dbReference type="OMA" id="ELEHMMP"/>
<feature type="compositionally biased region" description="Gly residues" evidence="1">
    <location>
        <begin position="390"/>
        <end position="400"/>
    </location>
</feature>